<dbReference type="EMBL" id="FNYK01000031">
    <property type="protein sequence ID" value="SEI87992.1"/>
    <property type="molecule type" value="Genomic_DNA"/>
</dbReference>
<evidence type="ECO:0000256" key="1">
    <source>
        <dbReference type="SAM" id="Phobius"/>
    </source>
</evidence>
<dbReference type="Gene3D" id="2.60.40.1080">
    <property type="match status" value="2"/>
</dbReference>
<keyword evidence="1" id="KW-1133">Transmembrane helix</keyword>
<sequence>MSRNKKIGILISIIIGIIIVIIILFKTQTHIYLNKTNVNLYIGEKTKLELKNTNKKPQWSSENNKVATIKEGQIVAKSFGTTNVYAKLDHEIYTCHVKVTNKEKLNKSRLIMVLGDEGKTYIENSTRHYKWSSSDSNIASVKDGYVKALNIDKAKIIAQYNDEEYICHITVIAAVTEYYDPKMGESVLFM</sequence>
<dbReference type="InterPro" id="IPR008964">
    <property type="entry name" value="Invasin/intimin_cell_adhesion"/>
</dbReference>
<name>A0A1H6UJJ5_9FIRM</name>
<accession>A0A1H6UJJ5</accession>
<protein>
    <recommendedName>
        <fullName evidence="4">Ig-like domain (Group 2)</fullName>
    </recommendedName>
</protein>
<feature type="transmembrane region" description="Helical" evidence="1">
    <location>
        <begin position="7"/>
        <end position="25"/>
    </location>
</feature>
<keyword evidence="1" id="KW-0812">Transmembrane</keyword>
<gene>
    <name evidence="2" type="ORF">SAMN04487834_10315</name>
</gene>
<dbReference type="OrthoDB" id="9798386at2"/>
<dbReference type="SUPFAM" id="SSF49373">
    <property type="entry name" value="Invasin/intimin cell-adhesion fragments"/>
    <property type="match status" value="2"/>
</dbReference>
<keyword evidence="1" id="KW-0472">Membrane</keyword>
<keyword evidence="3" id="KW-1185">Reference proteome</keyword>
<proteinExistence type="predicted"/>
<dbReference type="Proteomes" id="UP000183028">
    <property type="component" value="Unassembled WGS sequence"/>
</dbReference>
<dbReference type="AlphaFoldDB" id="A0A1H6UJJ5"/>
<dbReference type="RefSeq" id="WP_074732224.1">
    <property type="nucleotide sequence ID" value="NZ_FNYK01000031.1"/>
</dbReference>
<organism evidence="2 3">
    <name type="scientific">Sharpea azabuensis</name>
    <dbReference type="NCBI Taxonomy" id="322505"/>
    <lineage>
        <taxon>Bacteria</taxon>
        <taxon>Bacillati</taxon>
        <taxon>Bacillota</taxon>
        <taxon>Erysipelotrichia</taxon>
        <taxon>Erysipelotrichales</taxon>
        <taxon>Coprobacillaceae</taxon>
        <taxon>Sharpea</taxon>
    </lineage>
</organism>
<evidence type="ECO:0000313" key="2">
    <source>
        <dbReference type="EMBL" id="SEI87992.1"/>
    </source>
</evidence>
<evidence type="ECO:0008006" key="4">
    <source>
        <dbReference type="Google" id="ProtNLM"/>
    </source>
</evidence>
<evidence type="ECO:0000313" key="3">
    <source>
        <dbReference type="Proteomes" id="UP000183028"/>
    </source>
</evidence>
<reference evidence="3" key="1">
    <citation type="submission" date="2016-10" db="EMBL/GenBank/DDBJ databases">
        <authorList>
            <person name="Varghese N."/>
        </authorList>
    </citation>
    <scope>NUCLEOTIDE SEQUENCE [LARGE SCALE GENOMIC DNA]</scope>
    <source>
        <strain evidence="3">DSM 20406</strain>
    </source>
</reference>